<sequence>MQTGKAGWPPNQDAEAVEMFYKQLGEVSAGLANWGGPNRLEATKCDAYPQEGLEGGYGELQACQSDLGAWESHGTDHPERHYVAYEGQLSDQAQSQNGFIKRRSCLTNLIFSYDKLTCLLDKGKAVDIVYLHFSKGFDMVSHGILLEKLDRSTLFG</sequence>
<organism evidence="1 2">
    <name type="scientific">Limosa lapponica baueri</name>
    <dbReference type="NCBI Taxonomy" id="1758121"/>
    <lineage>
        <taxon>Eukaryota</taxon>
        <taxon>Metazoa</taxon>
        <taxon>Chordata</taxon>
        <taxon>Craniata</taxon>
        <taxon>Vertebrata</taxon>
        <taxon>Euteleostomi</taxon>
        <taxon>Archelosauria</taxon>
        <taxon>Archosauria</taxon>
        <taxon>Dinosauria</taxon>
        <taxon>Saurischia</taxon>
        <taxon>Theropoda</taxon>
        <taxon>Coelurosauria</taxon>
        <taxon>Aves</taxon>
        <taxon>Neognathae</taxon>
        <taxon>Neoaves</taxon>
        <taxon>Charadriiformes</taxon>
        <taxon>Scolopacidae</taxon>
        <taxon>Limosa</taxon>
    </lineage>
</organism>
<name>A0A2I0TWS5_LIMLA</name>
<dbReference type="EMBL" id="KZ506842">
    <property type="protein sequence ID" value="PKU38153.1"/>
    <property type="molecule type" value="Genomic_DNA"/>
</dbReference>
<keyword evidence="1" id="KW-0695">RNA-directed DNA polymerase</keyword>
<keyword evidence="2" id="KW-1185">Reference proteome</keyword>
<dbReference type="AlphaFoldDB" id="A0A2I0TWS5"/>
<proteinExistence type="predicted"/>
<reference evidence="2" key="2">
    <citation type="submission" date="2017-12" db="EMBL/GenBank/DDBJ databases">
        <title>Genome sequence of the Bar-tailed Godwit (Limosa lapponica baueri).</title>
        <authorList>
            <person name="Lima N.C.B."/>
            <person name="Parody-Merino A.M."/>
            <person name="Battley P.F."/>
            <person name="Fidler A.E."/>
            <person name="Prosdocimi F."/>
        </authorList>
    </citation>
    <scope>NUCLEOTIDE SEQUENCE [LARGE SCALE GENOMIC DNA]</scope>
</reference>
<dbReference type="OrthoDB" id="10063195at2759"/>
<gene>
    <name evidence="1" type="ORF">llap_11545</name>
</gene>
<dbReference type="Proteomes" id="UP000233556">
    <property type="component" value="Unassembled WGS sequence"/>
</dbReference>
<evidence type="ECO:0000313" key="2">
    <source>
        <dbReference type="Proteomes" id="UP000233556"/>
    </source>
</evidence>
<evidence type="ECO:0000313" key="1">
    <source>
        <dbReference type="EMBL" id="PKU38153.1"/>
    </source>
</evidence>
<accession>A0A2I0TWS5</accession>
<keyword evidence="1" id="KW-0548">Nucleotidyltransferase</keyword>
<protein>
    <submittedName>
        <fullName evidence="1">Rna-directed dna polymerase from mobile element jockey-like</fullName>
    </submittedName>
</protein>
<dbReference type="GO" id="GO:0003964">
    <property type="term" value="F:RNA-directed DNA polymerase activity"/>
    <property type="evidence" value="ECO:0007669"/>
    <property type="project" value="UniProtKB-KW"/>
</dbReference>
<reference evidence="2" key="1">
    <citation type="submission" date="2017-11" db="EMBL/GenBank/DDBJ databases">
        <authorList>
            <person name="Lima N.C."/>
            <person name="Parody-Merino A.M."/>
            <person name="Battley P.F."/>
            <person name="Fidler A.E."/>
            <person name="Prosdocimi F."/>
        </authorList>
    </citation>
    <scope>NUCLEOTIDE SEQUENCE [LARGE SCALE GENOMIC DNA]</scope>
</reference>
<keyword evidence="1" id="KW-0808">Transferase</keyword>